<protein>
    <recommendedName>
        <fullName evidence="4">Phosphate ABC transporter substrate-binding protein</fullName>
    </recommendedName>
</protein>
<feature type="chain" id="PRO_5045653585" description="Phosphate ABC transporter substrate-binding protein" evidence="1">
    <location>
        <begin position="17"/>
        <end position="135"/>
    </location>
</feature>
<dbReference type="RefSeq" id="WP_096449441.1">
    <property type="nucleotide sequence ID" value="NZ_JBHSOG010000045.1"/>
</dbReference>
<dbReference type="EMBL" id="JBHSOG010000045">
    <property type="protein sequence ID" value="MFC5769999.1"/>
    <property type="molecule type" value="Genomic_DNA"/>
</dbReference>
<comment type="caution">
    <text evidence="2">The sequence shown here is derived from an EMBL/GenBank/DDBJ whole genome shotgun (WGS) entry which is preliminary data.</text>
</comment>
<accession>A0ABW1AS48</accession>
<keyword evidence="3" id="KW-1185">Reference proteome</keyword>
<proteinExistence type="predicted"/>
<dbReference type="SUPFAM" id="SSF53850">
    <property type="entry name" value="Periplasmic binding protein-like II"/>
    <property type="match status" value="1"/>
</dbReference>
<reference evidence="3" key="1">
    <citation type="journal article" date="2019" name="Int. J. Syst. Evol. Microbiol.">
        <title>The Global Catalogue of Microorganisms (GCM) 10K type strain sequencing project: providing services to taxonomists for standard genome sequencing and annotation.</title>
        <authorList>
            <consortium name="The Broad Institute Genomics Platform"/>
            <consortium name="The Broad Institute Genome Sequencing Center for Infectious Disease"/>
            <person name="Wu L."/>
            <person name="Ma J."/>
        </authorList>
    </citation>
    <scope>NUCLEOTIDE SEQUENCE [LARGE SCALE GENOMIC DNA]</scope>
    <source>
        <strain evidence="3">SHR3</strain>
    </source>
</reference>
<evidence type="ECO:0000313" key="3">
    <source>
        <dbReference type="Proteomes" id="UP001595974"/>
    </source>
</evidence>
<sequence length="135" mass="14389">MLLLTGAIVLATTAQAAEVVLVTSATGNIAALTAEEASQLYLGRRTMLNDGTPVALFDLPNGLTRNRFYELLTGKNPNQIRAYWSRQVFTGRALPPREAGSATDLPALLSGDSAAIGYLPDGPIDPRLRVLLKLP</sequence>
<keyword evidence="1" id="KW-0732">Signal</keyword>
<evidence type="ECO:0008006" key="4">
    <source>
        <dbReference type="Google" id="ProtNLM"/>
    </source>
</evidence>
<gene>
    <name evidence="2" type="ORF">ACFPTN_11495</name>
</gene>
<evidence type="ECO:0000313" key="2">
    <source>
        <dbReference type="EMBL" id="MFC5769999.1"/>
    </source>
</evidence>
<name>A0ABW1AS48_9RHOO</name>
<organism evidence="2 3">
    <name type="scientific">Thauera sinica</name>
    <dbReference type="NCBI Taxonomy" id="2665146"/>
    <lineage>
        <taxon>Bacteria</taxon>
        <taxon>Pseudomonadati</taxon>
        <taxon>Pseudomonadota</taxon>
        <taxon>Betaproteobacteria</taxon>
        <taxon>Rhodocyclales</taxon>
        <taxon>Zoogloeaceae</taxon>
        <taxon>Thauera</taxon>
    </lineage>
</organism>
<evidence type="ECO:0000256" key="1">
    <source>
        <dbReference type="SAM" id="SignalP"/>
    </source>
</evidence>
<feature type="signal peptide" evidence="1">
    <location>
        <begin position="1"/>
        <end position="16"/>
    </location>
</feature>
<dbReference type="Proteomes" id="UP001595974">
    <property type="component" value="Unassembled WGS sequence"/>
</dbReference>